<reference evidence="1" key="1">
    <citation type="journal article" date="2023" name="G3 (Bethesda)">
        <title>A reference genome for the long-term kleptoplast-retaining sea slug Elysia crispata morphotype clarki.</title>
        <authorList>
            <person name="Eastman K.E."/>
            <person name="Pendleton A.L."/>
            <person name="Shaikh M.A."/>
            <person name="Suttiyut T."/>
            <person name="Ogas R."/>
            <person name="Tomko P."/>
            <person name="Gavelis G."/>
            <person name="Widhalm J.R."/>
            <person name="Wisecaver J.H."/>
        </authorList>
    </citation>
    <scope>NUCLEOTIDE SEQUENCE</scope>
    <source>
        <strain evidence="1">ECLA1</strain>
    </source>
</reference>
<dbReference type="AlphaFoldDB" id="A0AAE1E1E3"/>
<keyword evidence="2" id="KW-1185">Reference proteome</keyword>
<name>A0AAE1E1E3_9GAST</name>
<dbReference type="EMBL" id="JAWDGP010001519">
    <property type="protein sequence ID" value="KAK3790756.1"/>
    <property type="molecule type" value="Genomic_DNA"/>
</dbReference>
<gene>
    <name evidence="1" type="ORF">RRG08_038247</name>
</gene>
<organism evidence="1 2">
    <name type="scientific">Elysia crispata</name>
    <name type="common">lettuce slug</name>
    <dbReference type="NCBI Taxonomy" id="231223"/>
    <lineage>
        <taxon>Eukaryota</taxon>
        <taxon>Metazoa</taxon>
        <taxon>Spiralia</taxon>
        <taxon>Lophotrochozoa</taxon>
        <taxon>Mollusca</taxon>
        <taxon>Gastropoda</taxon>
        <taxon>Heterobranchia</taxon>
        <taxon>Euthyneura</taxon>
        <taxon>Panpulmonata</taxon>
        <taxon>Sacoglossa</taxon>
        <taxon>Placobranchoidea</taxon>
        <taxon>Plakobranchidae</taxon>
        <taxon>Elysia</taxon>
    </lineage>
</organism>
<proteinExistence type="predicted"/>
<sequence length="80" mass="9004">MFTSRRTDEEPQLSARSIVTGHSAWTNKKLTRWVQQNQKSLKNIKHFTASSASALGESEMKITLVFCLELGVVYGCLDTK</sequence>
<comment type="caution">
    <text evidence="1">The sequence shown here is derived from an EMBL/GenBank/DDBJ whole genome shotgun (WGS) entry which is preliminary data.</text>
</comment>
<evidence type="ECO:0000313" key="1">
    <source>
        <dbReference type="EMBL" id="KAK3790756.1"/>
    </source>
</evidence>
<protein>
    <submittedName>
        <fullName evidence="1">Uncharacterized protein</fullName>
    </submittedName>
</protein>
<accession>A0AAE1E1E3</accession>
<dbReference type="Proteomes" id="UP001283361">
    <property type="component" value="Unassembled WGS sequence"/>
</dbReference>
<evidence type="ECO:0000313" key="2">
    <source>
        <dbReference type="Proteomes" id="UP001283361"/>
    </source>
</evidence>